<dbReference type="AlphaFoldDB" id="F4S311"/>
<keyword evidence="3" id="KW-1185">Reference proteome</keyword>
<feature type="compositionally biased region" description="Polar residues" evidence="1">
    <location>
        <begin position="77"/>
        <end position="98"/>
    </location>
</feature>
<name>F4S311_MELLP</name>
<dbReference type="OrthoDB" id="2503033at2759"/>
<dbReference type="Proteomes" id="UP000001072">
    <property type="component" value="Unassembled WGS sequence"/>
</dbReference>
<dbReference type="GeneID" id="18933216"/>
<evidence type="ECO:0000313" key="3">
    <source>
        <dbReference type="Proteomes" id="UP000001072"/>
    </source>
</evidence>
<dbReference type="InParanoid" id="F4S311"/>
<organism evidence="3">
    <name type="scientific">Melampsora larici-populina (strain 98AG31 / pathotype 3-4-7)</name>
    <name type="common">Poplar leaf rust fungus</name>
    <dbReference type="NCBI Taxonomy" id="747676"/>
    <lineage>
        <taxon>Eukaryota</taxon>
        <taxon>Fungi</taxon>
        <taxon>Dikarya</taxon>
        <taxon>Basidiomycota</taxon>
        <taxon>Pucciniomycotina</taxon>
        <taxon>Pucciniomycetes</taxon>
        <taxon>Pucciniales</taxon>
        <taxon>Melampsoraceae</taxon>
        <taxon>Melampsora</taxon>
    </lineage>
</organism>
<sequence length="394" mass="43517">MITKREKMGSRARSDSHLFTSTLPTNLSATARRHPKRYCDLRPASQLLLHSLVIKDAPSEPSIVTKSKRTTASFQVFCDSPTSDSQPNPAKQRSTQLKEATPTVYLPLQPKAEAPNAMLGDKENAVPEFDQILLPLKRPFARPKLNSILTEKKPVLKSTIGKDRWGGKTPFAPCSPIVPSRMIHQHSLPKNRRTQPSTRGSLLDTTLFCPTATSSASSSSSSSPITLDDLRPEPIQEVISLVSQLEVDLTKQDDDEHEMLDPLPVDTVCPGAPKALSTITLPDFDYGNDDDVKSPVSHQHQMSPLAEVTEAYTGLQGGWSPPVETWSPILTDLDDSFPPLFFQSSEAPVKKEDVQVPESIIISPRLKRRREVLLGIDTTKINPSSTMRKTSMRI</sequence>
<dbReference type="KEGG" id="mlr:MELLADRAFT_79114"/>
<dbReference type="RefSeq" id="XP_007415832.1">
    <property type="nucleotide sequence ID" value="XM_007415770.1"/>
</dbReference>
<protein>
    <submittedName>
        <fullName evidence="2">Uncharacterized protein</fullName>
    </submittedName>
</protein>
<reference evidence="3" key="1">
    <citation type="journal article" date="2011" name="Proc. Natl. Acad. Sci. U.S.A.">
        <title>Obligate biotrophy features unraveled by the genomic analysis of rust fungi.</title>
        <authorList>
            <person name="Duplessis S."/>
            <person name="Cuomo C.A."/>
            <person name="Lin Y.-C."/>
            <person name="Aerts A."/>
            <person name="Tisserant E."/>
            <person name="Veneault-Fourrey C."/>
            <person name="Joly D.L."/>
            <person name="Hacquard S."/>
            <person name="Amselem J."/>
            <person name="Cantarel B.L."/>
            <person name="Chiu R."/>
            <person name="Coutinho P.M."/>
            <person name="Feau N."/>
            <person name="Field M."/>
            <person name="Frey P."/>
            <person name="Gelhaye E."/>
            <person name="Goldberg J."/>
            <person name="Grabherr M.G."/>
            <person name="Kodira C.D."/>
            <person name="Kohler A."/>
            <person name="Kuees U."/>
            <person name="Lindquist E.A."/>
            <person name="Lucas S.M."/>
            <person name="Mago R."/>
            <person name="Mauceli E."/>
            <person name="Morin E."/>
            <person name="Murat C."/>
            <person name="Pangilinan J.L."/>
            <person name="Park R."/>
            <person name="Pearson M."/>
            <person name="Quesneville H."/>
            <person name="Rouhier N."/>
            <person name="Sakthikumar S."/>
            <person name="Salamov A.A."/>
            <person name="Schmutz J."/>
            <person name="Selles B."/>
            <person name="Shapiro H."/>
            <person name="Tanguay P."/>
            <person name="Tuskan G.A."/>
            <person name="Henrissat B."/>
            <person name="Van de Peer Y."/>
            <person name="Rouze P."/>
            <person name="Ellis J.G."/>
            <person name="Dodds P.N."/>
            <person name="Schein J.E."/>
            <person name="Zhong S."/>
            <person name="Hamelin R.C."/>
            <person name="Grigoriev I.V."/>
            <person name="Szabo L.J."/>
            <person name="Martin F."/>
        </authorList>
    </citation>
    <scope>NUCLEOTIDE SEQUENCE [LARGE SCALE GENOMIC DNA]</scope>
    <source>
        <strain evidence="3">98AG31 / pathotype 3-4-7</strain>
    </source>
</reference>
<proteinExistence type="predicted"/>
<gene>
    <name evidence="2" type="ORF">MELLADRAFT_79114</name>
</gene>
<accession>F4S311</accession>
<dbReference type="VEuPathDB" id="FungiDB:MELLADRAFT_79114"/>
<dbReference type="HOGENOM" id="CLU_700354_0_0_1"/>
<dbReference type="EMBL" id="GL883142">
    <property type="protein sequence ID" value="EGG00984.1"/>
    <property type="molecule type" value="Genomic_DNA"/>
</dbReference>
<evidence type="ECO:0000256" key="1">
    <source>
        <dbReference type="SAM" id="MobiDB-lite"/>
    </source>
</evidence>
<feature type="region of interest" description="Disordered" evidence="1">
    <location>
        <begin position="77"/>
        <end position="100"/>
    </location>
</feature>
<evidence type="ECO:0000313" key="2">
    <source>
        <dbReference type="EMBL" id="EGG00984.1"/>
    </source>
</evidence>